<dbReference type="AlphaFoldDB" id="A0A2P6RSQ0"/>
<keyword evidence="1" id="KW-0812">Transmembrane</keyword>
<organism evidence="2 3">
    <name type="scientific">Rosa chinensis</name>
    <name type="common">China rose</name>
    <dbReference type="NCBI Taxonomy" id="74649"/>
    <lineage>
        <taxon>Eukaryota</taxon>
        <taxon>Viridiplantae</taxon>
        <taxon>Streptophyta</taxon>
        <taxon>Embryophyta</taxon>
        <taxon>Tracheophyta</taxon>
        <taxon>Spermatophyta</taxon>
        <taxon>Magnoliopsida</taxon>
        <taxon>eudicotyledons</taxon>
        <taxon>Gunneridae</taxon>
        <taxon>Pentapetalae</taxon>
        <taxon>rosids</taxon>
        <taxon>fabids</taxon>
        <taxon>Rosales</taxon>
        <taxon>Rosaceae</taxon>
        <taxon>Rosoideae</taxon>
        <taxon>Rosoideae incertae sedis</taxon>
        <taxon>Rosa</taxon>
    </lineage>
</organism>
<feature type="transmembrane region" description="Helical" evidence="1">
    <location>
        <begin position="27"/>
        <end position="45"/>
    </location>
</feature>
<dbReference type="Gramene" id="PRQ49447">
    <property type="protein sequence ID" value="PRQ49447"/>
    <property type="gene ID" value="RchiOBHm_Chr2g0122041"/>
</dbReference>
<protein>
    <submittedName>
        <fullName evidence="2">Uncharacterized protein</fullName>
    </submittedName>
</protein>
<comment type="caution">
    <text evidence="2">The sequence shown here is derived from an EMBL/GenBank/DDBJ whole genome shotgun (WGS) entry which is preliminary data.</text>
</comment>
<evidence type="ECO:0000313" key="3">
    <source>
        <dbReference type="Proteomes" id="UP000238479"/>
    </source>
</evidence>
<proteinExistence type="predicted"/>
<keyword evidence="1" id="KW-0472">Membrane</keyword>
<keyword evidence="3" id="KW-1185">Reference proteome</keyword>
<evidence type="ECO:0000313" key="2">
    <source>
        <dbReference type="EMBL" id="PRQ49447.1"/>
    </source>
</evidence>
<sequence>MGSLLVSIGLHVQYEIMGMGLPTPIEFKGSLSELLFLFLLYIYWFSVPI</sequence>
<gene>
    <name evidence="2" type="ORF">RchiOBHm_Chr2g0122041</name>
</gene>
<dbReference type="Proteomes" id="UP000238479">
    <property type="component" value="Chromosome 2"/>
</dbReference>
<evidence type="ECO:0000256" key="1">
    <source>
        <dbReference type="SAM" id="Phobius"/>
    </source>
</evidence>
<name>A0A2P6RSQ0_ROSCH</name>
<dbReference type="EMBL" id="PDCK01000040">
    <property type="protein sequence ID" value="PRQ49447.1"/>
    <property type="molecule type" value="Genomic_DNA"/>
</dbReference>
<keyword evidence="1" id="KW-1133">Transmembrane helix</keyword>
<accession>A0A2P6RSQ0</accession>
<reference evidence="2 3" key="1">
    <citation type="journal article" date="2018" name="Nat. Genet.">
        <title>The Rosa genome provides new insights in the design of modern roses.</title>
        <authorList>
            <person name="Bendahmane M."/>
        </authorList>
    </citation>
    <scope>NUCLEOTIDE SEQUENCE [LARGE SCALE GENOMIC DNA]</scope>
    <source>
        <strain evidence="3">cv. Old Blush</strain>
    </source>
</reference>